<name>A0A1B7MII3_9AGAM</name>
<proteinExistence type="predicted"/>
<organism evidence="1 2">
    <name type="scientific">Rhizopogon vinicolor AM-OR11-026</name>
    <dbReference type="NCBI Taxonomy" id="1314800"/>
    <lineage>
        <taxon>Eukaryota</taxon>
        <taxon>Fungi</taxon>
        <taxon>Dikarya</taxon>
        <taxon>Basidiomycota</taxon>
        <taxon>Agaricomycotina</taxon>
        <taxon>Agaricomycetes</taxon>
        <taxon>Agaricomycetidae</taxon>
        <taxon>Boletales</taxon>
        <taxon>Suillineae</taxon>
        <taxon>Rhizopogonaceae</taxon>
        <taxon>Rhizopogon</taxon>
    </lineage>
</organism>
<dbReference type="EMBL" id="KV449015">
    <property type="protein sequence ID" value="OAX32417.1"/>
    <property type="molecule type" value="Genomic_DNA"/>
</dbReference>
<sequence>MSTSANKSYAVSMLEDVILLDIDGVVSGWDSYTFNLDIASPGTKRIVLRIRDIAALAQNNANNHTTSTVQASDPANTKTEDVKVETSEQKCNIKVEEDNVSLLSDSIDCVVSPCHTLTKRCNNPDPNPMDPYAPWRHVVRPFDASKLPTEVAKRKAFQERSDSKRRRLVL</sequence>
<reference evidence="1 2" key="1">
    <citation type="submission" date="2016-06" db="EMBL/GenBank/DDBJ databases">
        <title>Comparative genomics of the ectomycorrhizal sister species Rhizopogon vinicolor and Rhizopogon vesiculosus (Basidiomycota: Boletales) reveals a divergence of the mating type B locus.</title>
        <authorList>
            <consortium name="DOE Joint Genome Institute"/>
            <person name="Mujic A.B."/>
            <person name="Kuo A."/>
            <person name="Tritt A."/>
            <person name="Lipzen A."/>
            <person name="Chen C."/>
            <person name="Johnson J."/>
            <person name="Sharma A."/>
            <person name="Barry K."/>
            <person name="Grigoriev I.V."/>
            <person name="Spatafora J.W."/>
        </authorList>
    </citation>
    <scope>NUCLEOTIDE SEQUENCE [LARGE SCALE GENOMIC DNA]</scope>
    <source>
        <strain evidence="1 2">AM-OR11-026</strain>
    </source>
</reference>
<dbReference type="Proteomes" id="UP000092154">
    <property type="component" value="Unassembled WGS sequence"/>
</dbReference>
<dbReference type="InParanoid" id="A0A1B7MII3"/>
<dbReference type="OrthoDB" id="2672222at2759"/>
<dbReference type="AlphaFoldDB" id="A0A1B7MII3"/>
<evidence type="ECO:0000313" key="2">
    <source>
        <dbReference type="Proteomes" id="UP000092154"/>
    </source>
</evidence>
<evidence type="ECO:0000313" key="1">
    <source>
        <dbReference type="EMBL" id="OAX32417.1"/>
    </source>
</evidence>
<accession>A0A1B7MII3</accession>
<protein>
    <submittedName>
        <fullName evidence="1">Uncharacterized protein</fullName>
    </submittedName>
</protein>
<keyword evidence="2" id="KW-1185">Reference proteome</keyword>
<gene>
    <name evidence="1" type="ORF">K503DRAFT_805244</name>
</gene>